<evidence type="ECO:0000259" key="2">
    <source>
        <dbReference type="Pfam" id="PF12728"/>
    </source>
</evidence>
<dbReference type="EMBL" id="SJPZ01000001">
    <property type="protein sequence ID" value="TWU64514.1"/>
    <property type="molecule type" value="Genomic_DNA"/>
</dbReference>
<dbReference type="GO" id="GO:0003677">
    <property type="term" value="F:DNA binding"/>
    <property type="evidence" value="ECO:0007669"/>
    <property type="project" value="InterPro"/>
</dbReference>
<proteinExistence type="predicted"/>
<dbReference type="InterPro" id="IPR010093">
    <property type="entry name" value="SinI_DNA-bd"/>
</dbReference>
<accession>A0A5C6FQH4</accession>
<dbReference type="Pfam" id="PF12728">
    <property type="entry name" value="HTH_17"/>
    <property type="match status" value="1"/>
</dbReference>
<gene>
    <name evidence="3" type="ORF">V7x_00580</name>
</gene>
<comment type="caution">
    <text evidence="3">The sequence shown here is derived from an EMBL/GenBank/DDBJ whole genome shotgun (WGS) entry which is preliminary data.</text>
</comment>
<dbReference type="NCBIfam" id="TIGR01764">
    <property type="entry name" value="excise"/>
    <property type="match status" value="1"/>
</dbReference>
<dbReference type="InterPro" id="IPR041657">
    <property type="entry name" value="HTH_17"/>
</dbReference>
<feature type="domain" description="Helix-turn-helix" evidence="2">
    <location>
        <begin position="7"/>
        <end position="54"/>
    </location>
</feature>
<dbReference type="Proteomes" id="UP000316476">
    <property type="component" value="Unassembled WGS sequence"/>
</dbReference>
<dbReference type="AlphaFoldDB" id="A0A5C6FQH4"/>
<reference evidence="3 4" key="1">
    <citation type="submission" date="2019-02" db="EMBL/GenBank/DDBJ databases">
        <title>Deep-cultivation of Planctomycetes and their phenomic and genomic characterization uncovers novel biology.</title>
        <authorList>
            <person name="Wiegand S."/>
            <person name="Jogler M."/>
            <person name="Boedeker C."/>
            <person name="Pinto D."/>
            <person name="Vollmers J."/>
            <person name="Rivas-Marin E."/>
            <person name="Kohn T."/>
            <person name="Peeters S.H."/>
            <person name="Heuer A."/>
            <person name="Rast P."/>
            <person name="Oberbeckmann S."/>
            <person name="Bunk B."/>
            <person name="Jeske O."/>
            <person name="Meyerdierks A."/>
            <person name="Storesund J.E."/>
            <person name="Kallscheuer N."/>
            <person name="Luecker S."/>
            <person name="Lage O.M."/>
            <person name="Pohl T."/>
            <person name="Merkel B.J."/>
            <person name="Hornburger P."/>
            <person name="Mueller R.-W."/>
            <person name="Bruemmer F."/>
            <person name="Labrenz M."/>
            <person name="Spormann A.M."/>
            <person name="Op Den Camp H."/>
            <person name="Overmann J."/>
            <person name="Amann R."/>
            <person name="Jetten M.S.M."/>
            <person name="Mascher T."/>
            <person name="Medema M.H."/>
            <person name="Devos D.P."/>
            <person name="Kaster A.-K."/>
            <person name="Ovreas L."/>
            <person name="Rohde M."/>
            <person name="Galperin M.Y."/>
            <person name="Jogler C."/>
        </authorList>
    </citation>
    <scope>NUCLEOTIDE SEQUENCE [LARGE SCALE GENOMIC DNA]</scope>
    <source>
        <strain evidence="3 4">V7</strain>
    </source>
</reference>
<organism evidence="3 4">
    <name type="scientific">Crateriforma conspicua</name>
    <dbReference type="NCBI Taxonomy" id="2527996"/>
    <lineage>
        <taxon>Bacteria</taxon>
        <taxon>Pseudomonadati</taxon>
        <taxon>Planctomycetota</taxon>
        <taxon>Planctomycetia</taxon>
        <taxon>Planctomycetales</taxon>
        <taxon>Planctomycetaceae</taxon>
        <taxon>Crateriforma</taxon>
    </lineage>
</organism>
<sequence>MCFDINLLTVEEVANRLRMGKRGPYPLIEREELPHVPIPGGSFRVLESDLLAYIVNRRRIGDRWKPLPERLRPAGLEGLGRLLTVVEVAGRLKMGKKGPYKPISLGELPHVLVGKRSKLVLELDLAEFVRTRRRQGNRWLLRDDDDDFNGPGSPSLPVPKRLTQSTNGKHIRRDVA</sequence>
<dbReference type="RefSeq" id="WP_197135596.1">
    <property type="nucleotide sequence ID" value="NZ_SJPZ01000001.1"/>
</dbReference>
<evidence type="ECO:0000313" key="4">
    <source>
        <dbReference type="Proteomes" id="UP000316476"/>
    </source>
</evidence>
<feature type="region of interest" description="Disordered" evidence="1">
    <location>
        <begin position="141"/>
        <end position="176"/>
    </location>
</feature>
<evidence type="ECO:0000313" key="3">
    <source>
        <dbReference type="EMBL" id="TWU64514.1"/>
    </source>
</evidence>
<protein>
    <submittedName>
        <fullName evidence="3">Helix-turn-helix domain protein</fullName>
    </submittedName>
</protein>
<name>A0A5C6FQH4_9PLAN</name>
<evidence type="ECO:0000256" key="1">
    <source>
        <dbReference type="SAM" id="MobiDB-lite"/>
    </source>
</evidence>